<accession>A0A448YM18</accession>
<organism evidence="2 3">
    <name type="scientific">Brettanomyces naardenensis</name>
    <name type="common">Yeast</name>
    <dbReference type="NCBI Taxonomy" id="13370"/>
    <lineage>
        <taxon>Eukaryota</taxon>
        <taxon>Fungi</taxon>
        <taxon>Dikarya</taxon>
        <taxon>Ascomycota</taxon>
        <taxon>Saccharomycotina</taxon>
        <taxon>Pichiomycetes</taxon>
        <taxon>Pichiales</taxon>
        <taxon>Pichiaceae</taxon>
        <taxon>Brettanomyces</taxon>
    </lineage>
</organism>
<name>A0A448YM18_BRENA</name>
<evidence type="ECO:0000259" key="1">
    <source>
        <dbReference type="Pfam" id="PF12660"/>
    </source>
</evidence>
<gene>
    <name evidence="2" type="ORF">BRENAR_LOCUS2714</name>
</gene>
<dbReference type="EMBL" id="CAACVR010000015">
    <property type="protein sequence ID" value="VEU21982.1"/>
    <property type="molecule type" value="Genomic_DNA"/>
</dbReference>
<dbReference type="OrthoDB" id="6021743at2759"/>
<protein>
    <submittedName>
        <fullName evidence="2">DEKNAAC102964</fullName>
    </submittedName>
</protein>
<keyword evidence="3" id="KW-1185">Reference proteome</keyword>
<proteinExistence type="predicted"/>
<reference evidence="2 3" key="1">
    <citation type="submission" date="2018-12" db="EMBL/GenBank/DDBJ databases">
        <authorList>
            <person name="Tiukova I."/>
            <person name="Dainat J."/>
        </authorList>
    </citation>
    <scope>NUCLEOTIDE SEQUENCE [LARGE SCALE GENOMIC DNA]</scope>
</reference>
<dbReference type="InterPro" id="IPR024764">
    <property type="entry name" value="TFIIIC_Znf"/>
</dbReference>
<feature type="domain" description="Transcription factor IIIC putative zinc-finger" evidence="1">
    <location>
        <begin position="648"/>
        <end position="711"/>
    </location>
</feature>
<dbReference type="Proteomes" id="UP000290900">
    <property type="component" value="Unassembled WGS sequence"/>
</dbReference>
<evidence type="ECO:0000313" key="2">
    <source>
        <dbReference type="EMBL" id="VEU21982.1"/>
    </source>
</evidence>
<dbReference type="InParanoid" id="A0A448YM18"/>
<sequence>MLSDYTISRAVGAHFPDQVKWSKDGGVFLLFKKDLIMLKTKKTNEADVTELGELFTPFQFSGTFMNWENYLMSVLCDDEIIRMGQAKRHIQGQQNDSSLTELACSESGISSSGGIMITLVTDSLNGYLVTETHGDLQLVCSLNKLIAELDGDMDIRNVLRADQLARLRIHTMGWANKLDFDRIGTPIWPIVSESLFVLFTESSTTWFYRINEEKDLPERVFSFETGLTVSHDDDEYVRKCKISEWMKGNSKSAVVSYLLMITSKNRVLIRKLMFNLKDKQVGMVSEFDEVLDVVPGIISTGEFKKIGDQTVVLSILSTACLQFVVLSPQGIVEKFESDLLGTQVQCTSLVQFVSNREEDSHLIFHTLVANSYRDLVHLKIDLPSSRSFANSGPILSKRYNYRQPLDVSDEERLPLFNKLKLLGKTSNFRILSLTSDPTGKFLGLLTSLHDPEQPIDGRIISHREDLSFSVIPVLDSDNSFDILLDSAVFNSVQSAPILRLQSYQFLRSVLPDVEKTFDLGEDTGTARQVVFEKDMDPVSCLQQNLILSSLSEKVRLTNTFNPSSINRSNLERLAKIVVELVRTGKLDLSSGYDQLMCQQYLRLLGLGAPNGFWGKYESRKEVTIPISGLDGIVETFPLGSIGPTTDCITSNEGHTWKVCDLTLLPLLNPKVKQCSYCESRILCKPNPQFSYGNVTDLVLDSLKICIFCGGRHDVR</sequence>
<dbReference type="AlphaFoldDB" id="A0A448YM18"/>
<evidence type="ECO:0000313" key="3">
    <source>
        <dbReference type="Proteomes" id="UP000290900"/>
    </source>
</evidence>
<dbReference type="Pfam" id="PF12660">
    <property type="entry name" value="zf-TFIIIC"/>
    <property type="match status" value="1"/>
</dbReference>